<feature type="compositionally biased region" description="Low complexity" evidence="1">
    <location>
        <begin position="16"/>
        <end position="28"/>
    </location>
</feature>
<organism evidence="2 3">
    <name type="scientific">Fusarium acutatum</name>
    <dbReference type="NCBI Taxonomy" id="78861"/>
    <lineage>
        <taxon>Eukaryota</taxon>
        <taxon>Fungi</taxon>
        <taxon>Dikarya</taxon>
        <taxon>Ascomycota</taxon>
        <taxon>Pezizomycotina</taxon>
        <taxon>Sordariomycetes</taxon>
        <taxon>Hypocreomycetidae</taxon>
        <taxon>Hypocreales</taxon>
        <taxon>Nectriaceae</taxon>
        <taxon>Fusarium</taxon>
        <taxon>Fusarium fujikuroi species complex</taxon>
    </lineage>
</organism>
<sequence length="1208" mass="133886">MSGNPNDGMLPDDENQNQTGNQGQNPGQYADQNSIQGNSWDSSSSNTVPVGPGQSYTGQNAGLDPWGQQPQIPQVQQANQPNHFDQGNWNYETQDIPRMSNHIINQIFNRPLPNPQVQARAWNWALRQLRDLEQMYTAMVAVGCFDHDSSLDISNLSSFEIPGSAGLDPNNTGNVGYSPAGPAPVQSQQHEPHSIAGHPNMVNALPAPPTIQGSFAGPRRKKRGPAASPDTTAPAPKRTRNLQPNASGDEGDNANSSGIPGPTPNTTSPSSRQPQRTRKRKADIDEEKHDGEDDLPSDLRPQKKSRGEPAASKTKSNSRRNLKKEDHEWVVKGTICDFCSKHPQSKPCDWEQVSQSNGPEVYNIECTNCANYRSVNKDNTELAEKGGHKCQVPGPRTPLIYFEHKRYGVGDPQSPGPLYYLALGYGSGGVNDFKDGQSLEHWIGPTAPVYGLIDPKDGPRHYRFVAEAHRSHRPPAGIVRPPILPFGVELKDTPVGHLRWLINELWPNKPQSPKNDLRAYQKVWNLLCDFQNLQMKQAGMEPNLPVSIVRSFQGGPVLSDIEGMQDRMLPSAHRYPNDTQSQGFSQSLTNQLPKQNGNPYNPQQNASAPPTQPYQHSAAHQPGGFMELLNESDEDPAALGQEEYGGFGQQQPHAPAQQSQPMRPSPGPADQQIYGGPDQQPFFDTHGERQMPQDQVLPNQQGCGNLGQQQLDPYSQQMVSPQDPAGDEQDSQGRDNRDWLEKLIPLQISVDADDESDERRTFANSVMPAQDIENDQQEPHSGSQAPDQSPEGSSESRDEFLREFGDFVDLDGKQAHRRSRASRGERRHKPQTSRGSQKSSQERMARGNRVPKNANDQDAFNPFLGFTLGPDQKPQFKEKPKSSRWKVFNHLEGIDMSEWHESKSKEPEEESQIRLFSIVNGQTDQPTPLRDVLGDVPHEEKVKRTKRYCAEPGEGGWGLCGSWDTGEQGQATCQSSAHRNTVLPYFPVCNDCTRGNVKYLFQHEHNPITESELSMRAYLCNECAGQMSSGAPNAVQNQIVGTRRVYGIAADEAHSQNRQKLVKDSSQAANLMRNTEALTGCSCTNRMLGPSLCRFHRLYYAEEVMKHAALMQEWRLSRFKKAVCPSCLAQKPSEQVNVSANVDGFVTGAPTAWACVVCSDWVVNEQNDVNNQPKAIDKPLWNLNIGRKLLGPHREITTGRVLGEVVSV</sequence>
<feature type="compositionally biased region" description="Polar residues" evidence="1">
    <location>
        <begin position="577"/>
        <end position="615"/>
    </location>
</feature>
<feature type="compositionally biased region" description="Polar residues" evidence="1">
    <location>
        <begin position="30"/>
        <end position="60"/>
    </location>
</feature>
<comment type="caution">
    <text evidence="2">The sequence shown here is derived from an EMBL/GenBank/DDBJ whole genome shotgun (WGS) entry which is preliminary data.</text>
</comment>
<feature type="region of interest" description="Disordered" evidence="1">
    <location>
        <begin position="570"/>
        <end position="619"/>
    </location>
</feature>
<dbReference type="AlphaFoldDB" id="A0A8H4JDW9"/>
<feature type="compositionally biased region" description="Basic and acidic residues" evidence="1">
    <location>
        <begin position="731"/>
        <end position="741"/>
    </location>
</feature>
<feature type="compositionally biased region" description="Basic and acidic residues" evidence="1">
    <location>
        <begin position="282"/>
        <end position="291"/>
    </location>
</feature>
<feature type="compositionally biased region" description="Low complexity" evidence="1">
    <location>
        <begin position="225"/>
        <end position="236"/>
    </location>
</feature>
<dbReference type="OrthoDB" id="5232836at2759"/>
<feature type="region of interest" description="Disordered" evidence="1">
    <location>
        <begin position="1"/>
        <end position="69"/>
    </location>
</feature>
<dbReference type="Proteomes" id="UP000536711">
    <property type="component" value="Unassembled WGS sequence"/>
</dbReference>
<protein>
    <submittedName>
        <fullName evidence="2">Uncharacterized protein</fullName>
    </submittedName>
</protein>
<reference evidence="2 3" key="1">
    <citation type="submission" date="2020-01" db="EMBL/GenBank/DDBJ databases">
        <title>Identification and distribution of gene clusters putatively required for synthesis of sphingolipid metabolism inhibitors in phylogenetically diverse species of the filamentous fungus Fusarium.</title>
        <authorList>
            <person name="Kim H.-S."/>
            <person name="Busman M."/>
            <person name="Brown D.W."/>
            <person name="Divon H."/>
            <person name="Uhlig S."/>
            <person name="Proctor R.H."/>
        </authorList>
    </citation>
    <scope>NUCLEOTIDE SEQUENCE [LARGE SCALE GENOMIC DNA]</scope>
    <source>
        <strain evidence="2 3">NRRL 13308</strain>
    </source>
</reference>
<gene>
    <name evidence="2" type="ORF">FACUT_10993</name>
</gene>
<evidence type="ECO:0000313" key="3">
    <source>
        <dbReference type="Proteomes" id="UP000536711"/>
    </source>
</evidence>
<feature type="compositionally biased region" description="Low complexity" evidence="1">
    <location>
        <begin position="649"/>
        <end position="661"/>
    </location>
</feature>
<feature type="compositionally biased region" description="Polar residues" evidence="1">
    <location>
        <begin position="779"/>
        <end position="793"/>
    </location>
</feature>
<name>A0A8H4JDW9_9HYPO</name>
<dbReference type="EMBL" id="JAADJF010000358">
    <property type="protein sequence ID" value="KAF4421230.1"/>
    <property type="molecule type" value="Genomic_DNA"/>
</dbReference>
<feature type="region of interest" description="Disordered" evidence="1">
    <location>
        <begin position="164"/>
        <end position="326"/>
    </location>
</feature>
<accession>A0A8H4JDW9</accession>
<feature type="region of interest" description="Disordered" evidence="1">
    <location>
        <begin position="638"/>
        <end position="883"/>
    </location>
</feature>
<evidence type="ECO:0000256" key="1">
    <source>
        <dbReference type="SAM" id="MobiDB-lite"/>
    </source>
</evidence>
<keyword evidence="3" id="KW-1185">Reference proteome</keyword>
<feature type="compositionally biased region" description="Low complexity" evidence="1">
    <location>
        <begin position="256"/>
        <end position="271"/>
    </location>
</feature>
<feature type="compositionally biased region" description="Low complexity" evidence="1">
    <location>
        <begin position="699"/>
        <end position="711"/>
    </location>
</feature>
<proteinExistence type="predicted"/>
<feature type="compositionally biased region" description="Basic residues" evidence="1">
    <location>
        <begin position="815"/>
        <end position="831"/>
    </location>
</feature>
<feature type="compositionally biased region" description="Basic and acidic residues" evidence="1">
    <location>
        <begin position="794"/>
        <end position="814"/>
    </location>
</feature>
<evidence type="ECO:0000313" key="2">
    <source>
        <dbReference type="EMBL" id="KAF4421230.1"/>
    </source>
</evidence>